<organism evidence="1 2">
    <name type="scientific">Nostoc sphaeroides CCNUC1</name>
    <dbReference type="NCBI Taxonomy" id="2653204"/>
    <lineage>
        <taxon>Bacteria</taxon>
        <taxon>Bacillati</taxon>
        <taxon>Cyanobacteriota</taxon>
        <taxon>Cyanophyceae</taxon>
        <taxon>Nostocales</taxon>
        <taxon>Nostocaceae</taxon>
        <taxon>Nostoc</taxon>
    </lineage>
</organism>
<proteinExistence type="predicted"/>
<keyword evidence="2" id="KW-1185">Reference proteome</keyword>
<gene>
    <name evidence="1" type="ORF">GXM_04893</name>
</gene>
<sequence length="38" mass="4610">MTYYFRFPGKQIYLKEIINNFDKGTPKNKLFHIQVVDC</sequence>
<protein>
    <submittedName>
        <fullName evidence="1">Uncharacterized protein</fullName>
    </submittedName>
</protein>
<reference evidence="1 2" key="1">
    <citation type="submission" date="2019-10" db="EMBL/GenBank/DDBJ databases">
        <title>Genomic and transcriptomic insights into the perfect genentic adaptation of a filamentous nitrogen-fixing cyanobacterium to rice fields.</title>
        <authorList>
            <person name="Chen Z."/>
        </authorList>
    </citation>
    <scope>NUCLEOTIDE SEQUENCE [LARGE SCALE GENOMIC DNA]</scope>
    <source>
        <strain evidence="1">CCNUC1</strain>
    </source>
</reference>
<accession>A0A5P8W4G6</accession>
<dbReference type="Proteomes" id="UP000326678">
    <property type="component" value="Chromosome Gxm1"/>
</dbReference>
<dbReference type="EMBL" id="CP045226">
    <property type="protein sequence ID" value="QFS47401.1"/>
    <property type="molecule type" value="Genomic_DNA"/>
</dbReference>
<name>A0A5P8W4G6_9NOSO</name>
<dbReference type="KEGG" id="nsh:GXM_04893"/>
<dbReference type="AlphaFoldDB" id="A0A5P8W4G6"/>
<evidence type="ECO:0000313" key="2">
    <source>
        <dbReference type="Proteomes" id="UP000326678"/>
    </source>
</evidence>
<evidence type="ECO:0000313" key="1">
    <source>
        <dbReference type="EMBL" id="QFS47401.1"/>
    </source>
</evidence>